<evidence type="ECO:0000313" key="12">
    <source>
        <dbReference type="Proteomes" id="UP000037269"/>
    </source>
</evidence>
<dbReference type="PANTHER" id="PTHR43553:SF27">
    <property type="entry name" value="ENERGY-COUPLING FACTOR TRANSPORTER ATP-BINDING PROTEIN ECFA2"/>
    <property type="match status" value="1"/>
</dbReference>
<dbReference type="PATRIC" id="fig|47500.12.peg.3260"/>
<dbReference type="GO" id="GO:0015087">
    <property type="term" value="F:cobalt ion transmembrane transporter activity"/>
    <property type="evidence" value="ECO:0007669"/>
    <property type="project" value="UniProtKB-ARBA"/>
</dbReference>
<comment type="subunit">
    <text evidence="8">Forms a stable energy-coupling factor (ECF) transporter complex composed of 2 membrane-embedded substrate-binding proteins (S component), 2 ATP-binding proteins (A component) and 2 transmembrane proteins (T component).</text>
</comment>
<evidence type="ECO:0000256" key="1">
    <source>
        <dbReference type="ARBA" id="ARBA00004202"/>
    </source>
</evidence>
<dbReference type="InterPro" id="IPR030946">
    <property type="entry name" value="EcfA2"/>
</dbReference>
<name>A0A0D1W3P0_ANEMI</name>
<dbReference type="GO" id="GO:0042626">
    <property type="term" value="F:ATPase-coupled transmembrane transporter activity"/>
    <property type="evidence" value="ECO:0007669"/>
    <property type="project" value="TreeGrafter"/>
</dbReference>
<dbReference type="GO" id="GO:0043190">
    <property type="term" value="C:ATP-binding cassette (ABC) transporter complex"/>
    <property type="evidence" value="ECO:0007669"/>
    <property type="project" value="TreeGrafter"/>
</dbReference>
<dbReference type="GO" id="GO:0016887">
    <property type="term" value="F:ATP hydrolysis activity"/>
    <property type="evidence" value="ECO:0007669"/>
    <property type="project" value="InterPro"/>
</dbReference>
<evidence type="ECO:0000256" key="3">
    <source>
        <dbReference type="ARBA" id="ARBA00022475"/>
    </source>
</evidence>
<dbReference type="NCBIfam" id="TIGR04521">
    <property type="entry name" value="ECF_ATPase_2"/>
    <property type="match status" value="1"/>
</dbReference>
<dbReference type="Proteomes" id="UP000037269">
    <property type="component" value="Unassembled WGS sequence"/>
</dbReference>
<proteinExistence type="inferred from homology"/>
<keyword evidence="5 8" id="KW-0067">ATP-binding</keyword>
<evidence type="ECO:0000259" key="9">
    <source>
        <dbReference type="PROSITE" id="PS50893"/>
    </source>
</evidence>
<dbReference type="SMART" id="SM00382">
    <property type="entry name" value="AAA"/>
    <property type="match status" value="1"/>
</dbReference>
<keyword evidence="2 8" id="KW-0813">Transport</keyword>
<dbReference type="EC" id="7.-.-.-" evidence="8"/>
<dbReference type="GeneID" id="42308800"/>
<evidence type="ECO:0000313" key="11">
    <source>
        <dbReference type="EMBL" id="SDJ99158.1"/>
    </source>
</evidence>
<dbReference type="InterPro" id="IPR027417">
    <property type="entry name" value="P-loop_NTPase"/>
</dbReference>
<dbReference type="Pfam" id="PF00005">
    <property type="entry name" value="ABC_tran"/>
    <property type="match status" value="1"/>
</dbReference>
<reference evidence="10 12" key="1">
    <citation type="submission" date="2015-07" db="EMBL/GenBank/DDBJ databases">
        <title>Fjat-14205 dsm 2895.</title>
        <authorList>
            <person name="Liu B."/>
            <person name="Wang J."/>
            <person name="Zhu Y."/>
            <person name="Liu G."/>
            <person name="Chen Q."/>
            <person name="Chen Z."/>
            <person name="Lan J."/>
            <person name="Che J."/>
            <person name="Ge C."/>
            <person name="Shi H."/>
            <person name="Pan Z."/>
            <person name="Liu X."/>
        </authorList>
    </citation>
    <scope>NUCLEOTIDE SEQUENCE [LARGE SCALE GENOMIC DNA]</scope>
    <source>
        <strain evidence="10 12">DSM 2895</strain>
    </source>
</reference>
<comment type="similarity">
    <text evidence="8">Belongs to the ABC transporter superfamily. Energy-coupling factor EcfA family.</text>
</comment>
<gene>
    <name evidence="10" type="primary">cbiO</name>
    <name evidence="10" type="ORF">AF333_27115</name>
    <name evidence="11" type="ORF">SAMN04487909_13513</name>
</gene>
<organism evidence="10 12">
    <name type="scientific">Aneurinibacillus migulanus</name>
    <name type="common">Bacillus migulanus</name>
    <dbReference type="NCBI Taxonomy" id="47500"/>
    <lineage>
        <taxon>Bacteria</taxon>
        <taxon>Bacillati</taxon>
        <taxon>Bacillota</taxon>
        <taxon>Bacilli</taxon>
        <taxon>Bacillales</taxon>
        <taxon>Paenibacillaceae</taxon>
        <taxon>Aneurinibacillus group</taxon>
        <taxon>Aneurinibacillus</taxon>
    </lineage>
</organism>
<dbReference type="Proteomes" id="UP000182836">
    <property type="component" value="Unassembled WGS sequence"/>
</dbReference>
<comment type="function">
    <text evidence="8">ATP-binding (A) component of a common energy-coupling factor (ECF) ABC-transporter complex.</text>
</comment>
<dbReference type="SUPFAM" id="SSF52540">
    <property type="entry name" value="P-loop containing nucleoside triphosphate hydrolases"/>
    <property type="match status" value="1"/>
</dbReference>
<comment type="subcellular location">
    <subcellularLocation>
        <location evidence="1 8">Cell membrane</location>
        <topology evidence="1 8">Peripheral membrane protein</topology>
    </subcellularLocation>
</comment>
<dbReference type="GO" id="GO:0005524">
    <property type="term" value="F:ATP binding"/>
    <property type="evidence" value="ECO:0007669"/>
    <property type="project" value="UniProtKB-UniRule"/>
</dbReference>
<evidence type="ECO:0000256" key="8">
    <source>
        <dbReference type="RuleBase" id="RU365104"/>
    </source>
</evidence>
<dbReference type="OrthoDB" id="9784332at2"/>
<dbReference type="EMBL" id="LGUG01000009">
    <property type="protein sequence ID" value="KON90718.1"/>
    <property type="molecule type" value="Genomic_DNA"/>
</dbReference>
<dbReference type="AlphaFoldDB" id="A0A0D1W3P0"/>
<dbReference type="InterPro" id="IPR003593">
    <property type="entry name" value="AAA+_ATPase"/>
</dbReference>
<evidence type="ECO:0000313" key="10">
    <source>
        <dbReference type="EMBL" id="KON90718.1"/>
    </source>
</evidence>
<keyword evidence="3 8" id="KW-1003">Cell membrane</keyword>
<dbReference type="EMBL" id="FNED01000035">
    <property type="protein sequence ID" value="SDJ99158.1"/>
    <property type="molecule type" value="Genomic_DNA"/>
</dbReference>
<feature type="domain" description="ABC transporter" evidence="9">
    <location>
        <begin position="3"/>
        <end position="246"/>
    </location>
</feature>
<evidence type="ECO:0000256" key="4">
    <source>
        <dbReference type="ARBA" id="ARBA00022741"/>
    </source>
</evidence>
<evidence type="ECO:0000313" key="13">
    <source>
        <dbReference type="Proteomes" id="UP000182836"/>
    </source>
</evidence>
<evidence type="ECO:0000256" key="2">
    <source>
        <dbReference type="ARBA" id="ARBA00022448"/>
    </source>
</evidence>
<evidence type="ECO:0000256" key="5">
    <source>
        <dbReference type="ARBA" id="ARBA00022840"/>
    </source>
</evidence>
<reference evidence="11 13" key="2">
    <citation type="submission" date="2016-10" db="EMBL/GenBank/DDBJ databases">
        <authorList>
            <person name="de Groot N.N."/>
        </authorList>
    </citation>
    <scope>NUCLEOTIDE SEQUENCE [LARGE SCALE GENOMIC DNA]</scope>
    <source>
        <strain evidence="11 13">DSM 2895</strain>
    </source>
</reference>
<dbReference type="PROSITE" id="PS50893">
    <property type="entry name" value="ABC_TRANSPORTER_2"/>
    <property type="match status" value="1"/>
</dbReference>
<dbReference type="InterPro" id="IPR017871">
    <property type="entry name" value="ABC_transporter-like_CS"/>
</dbReference>
<protein>
    <recommendedName>
        <fullName evidence="8">Energy-coupling factor transporter ATP-binding protein EcfA2</fullName>
        <ecNumber evidence="8">7.-.-.-</ecNumber>
    </recommendedName>
</protein>
<keyword evidence="4 8" id="KW-0547">Nucleotide-binding</keyword>
<dbReference type="InterPro" id="IPR015856">
    <property type="entry name" value="ABC_transpr_CbiO/EcfA_su"/>
</dbReference>
<dbReference type="InterPro" id="IPR003439">
    <property type="entry name" value="ABC_transporter-like_ATP-bd"/>
</dbReference>
<dbReference type="PROSITE" id="PS00211">
    <property type="entry name" value="ABC_TRANSPORTER_1"/>
    <property type="match status" value="1"/>
</dbReference>
<dbReference type="PANTHER" id="PTHR43553">
    <property type="entry name" value="HEAVY METAL TRANSPORTER"/>
    <property type="match status" value="1"/>
</dbReference>
<evidence type="ECO:0000256" key="6">
    <source>
        <dbReference type="ARBA" id="ARBA00022967"/>
    </source>
</evidence>
<dbReference type="InterPro" id="IPR050095">
    <property type="entry name" value="ECF_ABC_transporter_ATP-bd"/>
</dbReference>
<dbReference type="FunFam" id="3.40.50.300:FF:000224">
    <property type="entry name" value="Energy-coupling factor transporter ATP-binding protein EcfA"/>
    <property type="match status" value="1"/>
</dbReference>
<dbReference type="CDD" id="cd03225">
    <property type="entry name" value="ABC_cobalt_CbiO_domain1"/>
    <property type="match status" value="1"/>
</dbReference>
<keyword evidence="12" id="KW-1185">Reference proteome</keyword>
<sequence length="297" mass="33227">MDIRLENVEYTYSPGTPFAYQALRGVSLHIPHGRYVAIIGHTGSGKSTLIQLLNGLLSPTEGTMQVGEFTLPPKKKKGMEKLRQQVGLAFQYPEYQLFEETVRKDVAFGLINMGLPQEMIPGRVDAALRLVGLDPDKYGDKSPFMLSGGQMRRVALAGVLVMSPQVLILDEPTAGLDPAGHHAILDMIAQVHREEERTTILVTHSMEDAARYADYLYVMNEGRVWMEGTPHQVFQDPAKIRQAGLELPEITRFIFEFNERVRVSGSKIAPLPFDIFDAEMLTNELARRFGRKEGSRG</sequence>
<dbReference type="STRING" id="47500.AF333_27115"/>
<dbReference type="RefSeq" id="WP_043066257.1">
    <property type="nucleotide sequence ID" value="NZ_BJOA01000105.1"/>
</dbReference>
<dbReference type="Gene3D" id="3.40.50.300">
    <property type="entry name" value="P-loop containing nucleotide triphosphate hydrolases"/>
    <property type="match status" value="1"/>
</dbReference>
<keyword evidence="6" id="KW-1278">Translocase</keyword>
<keyword evidence="7 8" id="KW-0472">Membrane</keyword>
<accession>A0A0D1W3P0</accession>
<evidence type="ECO:0000256" key="7">
    <source>
        <dbReference type="ARBA" id="ARBA00023136"/>
    </source>
</evidence>